<evidence type="ECO:0000256" key="1">
    <source>
        <dbReference type="SAM" id="MobiDB-lite"/>
    </source>
</evidence>
<evidence type="ECO:0000313" key="2">
    <source>
        <dbReference type="EMBL" id="CAB1425888.1"/>
    </source>
</evidence>
<proteinExistence type="predicted"/>
<accession>A0A9N7U6S5</accession>
<reference evidence="2" key="1">
    <citation type="submission" date="2020-03" db="EMBL/GenBank/DDBJ databases">
        <authorList>
            <person name="Weist P."/>
        </authorList>
    </citation>
    <scope>NUCLEOTIDE SEQUENCE</scope>
</reference>
<name>A0A9N7U6S5_PLEPL</name>
<organism evidence="2 3">
    <name type="scientific">Pleuronectes platessa</name>
    <name type="common">European plaice</name>
    <dbReference type="NCBI Taxonomy" id="8262"/>
    <lineage>
        <taxon>Eukaryota</taxon>
        <taxon>Metazoa</taxon>
        <taxon>Chordata</taxon>
        <taxon>Craniata</taxon>
        <taxon>Vertebrata</taxon>
        <taxon>Euteleostomi</taxon>
        <taxon>Actinopterygii</taxon>
        <taxon>Neopterygii</taxon>
        <taxon>Teleostei</taxon>
        <taxon>Neoteleostei</taxon>
        <taxon>Acanthomorphata</taxon>
        <taxon>Carangaria</taxon>
        <taxon>Pleuronectiformes</taxon>
        <taxon>Pleuronectoidei</taxon>
        <taxon>Pleuronectidae</taxon>
        <taxon>Pleuronectes</taxon>
    </lineage>
</organism>
<dbReference type="Proteomes" id="UP001153269">
    <property type="component" value="Unassembled WGS sequence"/>
</dbReference>
<dbReference type="EMBL" id="CADEAL010000843">
    <property type="protein sequence ID" value="CAB1425888.1"/>
    <property type="molecule type" value="Genomic_DNA"/>
</dbReference>
<feature type="region of interest" description="Disordered" evidence="1">
    <location>
        <begin position="1"/>
        <end position="36"/>
    </location>
</feature>
<comment type="caution">
    <text evidence="2">The sequence shown here is derived from an EMBL/GenBank/DDBJ whole genome shotgun (WGS) entry which is preliminary data.</text>
</comment>
<gene>
    <name evidence="2" type="ORF">PLEPLA_LOCUS13821</name>
</gene>
<dbReference type="AlphaFoldDB" id="A0A9N7U6S5"/>
<sequence length="69" mass="7420">MDSGQSRFMDADRAEPPVVRDGSLHGGGGLQPPVQPIRLDLHQGQRSHQDHHAYAQGAVVGCRGTQQAH</sequence>
<protein>
    <submittedName>
        <fullName evidence="2">Uncharacterized protein</fullName>
    </submittedName>
</protein>
<evidence type="ECO:0000313" key="3">
    <source>
        <dbReference type="Proteomes" id="UP001153269"/>
    </source>
</evidence>
<keyword evidence="3" id="KW-1185">Reference proteome</keyword>